<evidence type="ECO:0000313" key="2">
    <source>
        <dbReference type="Proteomes" id="UP000297777"/>
    </source>
</evidence>
<accession>A0A4Z1EHN9</accession>
<sequence>MKEPSAKTQDMAIRALLEDKLYIQRDKILGSIPYPMRVLLGFLAYRQIKATLDGRGTGRLSSDEIMVFRAEIWRSFNGLLESSK</sequence>
<keyword evidence="2" id="KW-1185">Reference proteome</keyword>
<dbReference type="AlphaFoldDB" id="A0A4Z1EHN9"/>
<reference evidence="1 2" key="1">
    <citation type="submission" date="2017-12" db="EMBL/GenBank/DDBJ databases">
        <title>Comparative genomics of Botrytis spp.</title>
        <authorList>
            <person name="Valero-Jimenez C.A."/>
            <person name="Tapia P."/>
            <person name="Veloso J."/>
            <person name="Silva-Moreno E."/>
            <person name="Staats M."/>
            <person name="Valdes J.H."/>
            <person name="Van Kan J.A.L."/>
        </authorList>
    </citation>
    <scope>NUCLEOTIDE SEQUENCE [LARGE SCALE GENOMIC DNA]</scope>
    <source>
        <strain evidence="1 2">Bt9001</strain>
    </source>
</reference>
<protein>
    <submittedName>
        <fullName evidence="1">Uncharacterized protein</fullName>
    </submittedName>
</protein>
<evidence type="ECO:0000313" key="1">
    <source>
        <dbReference type="EMBL" id="TGO09973.1"/>
    </source>
</evidence>
<dbReference type="OrthoDB" id="5809458at2759"/>
<dbReference type="Proteomes" id="UP000297777">
    <property type="component" value="Unassembled WGS sequence"/>
</dbReference>
<name>A0A4Z1EHN9_9HELO</name>
<dbReference type="EMBL" id="PQXH01000148">
    <property type="protein sequence ID" value="TGO09973.1"/>
    <property type="molecule type" value="Genomic_DNA"/>
</dbReference>
<proteinExistence type="predicted"/>
<organism evidence="1 2">
    <name type="scientific">Botrytis tulipae</name>
    <dbReference type="NCBI Taxonomy" id="87230"/>
    <lineage>
        <taxon>Eukaryota</taxon>
        <taxon>Fungi</taxon>
        <taxon>Dikarya</taxon>
        <taxon>Ascomycota</taxon>
        <taxon>Pezizomycotina</taxon>
        <taxon>Leotiomycetes</taxon>
        <taxon>Helotiales</taxon>
        <taxon>Sclerotiniaceae</taxon>
        <taxon>Botrytis</taxon>
    </lineage>
</organism>
<comment type="caution">
    <text evidence="1">The sequence shown here is derived from an EMBL/GenBank/DDBJ whole genome shotgun (WGS) entry which is preliminary data.</text>
</comment>
<gene>
    <name evidence="1" type="ORF">BTUL_0148g00070</name>
</gene>